<dbReference type="PANTHER" id="PTHR43374">
    <property type="entry name" value="FLAVIN PRENYLTRANSFERASE"/>
    <property type="match status" value="1"/>
</dbReference>
<keyword evidence="1" id="KW-0479">Metal-binding</keyword>
<sequence length="563" mass="63334">RKKRAKTSCYPCRERKVKCDHQQPCETCTKRGHTELCLYEDSKPGSPRFPPPRPASQFHPSTSPHNGSPRALFEPTNPTSTSIDNHEREAPFLGANSIAAFAQNEDYQAPRMDNQARTAVQDSILPMLGLQDGISPYPFLPEEASTTSVANIYAALPNDKVIIQTFQNYKTRAQAMNPLLVDAEQFELDVCMLLKDRASWPETEPADGISPSIKRPSLAWISLLYAVLASGTQYSDKPHDQRKQISQRFVRLSFDALRLTNYLLRPSLTCLQTFIVLGNVLQNDLKPEGAWIILGTTIRLAQSLGLHEGRLGRTTRAPVLPDKEKRLWENTVWQDSILSLCFDRPPAIDSVNNEEYLVLNDMVTDLQYAEAITRLCHGILRGIAISRRRPLNLSSVADNVREIERIRLHATLHLQELKHCHTVQQLCEYHLHDVHTKFVISWLCRPALSIRASNHERPEFRATLAAKCKESLADCLESFLKLYTLSEYASRSWATLHNGLSSALLLGLIGETHSNPRVRQLQGELIDILTPKASDGEIPAAGTTITLSTFHERALKALKVLYN</sequence>
<evidence type="ECO:0000256" key="3">
    <source>
        <dbReference type="SAM" id="MobiDB-lite"/>
    </source>
</evidence>
<dbReference type="PROSITE" id="PS00463">
    <property type="entry name" value="ZN2_CY6_FUNGAL_1"/>
    <property type="match status" value="1"/>
</dbReference>
<evidence type="ECO:0000256" key="1">
    <source>
        <dbReference type="ARBA" id="ARBA00022723"/>
    </source>
</evidence>
<dbReference type="SMART" id="SM00906">
    <property type="entry name" value="Fungal_trans"/>
    <property type="match status" value="1"/>
</dbReference>
<dbReference type="GO" id="GO:0008270">
    <property type="term" value="F:zinc ion binding"/>
    <property type="evidence" value="ECO:0007669"/>
    <property type="project" value="InterPro"/>
</dbReference>
<evidence type="ECO:0000256" key="2">
    <source>
        <dbReference type="ARBA" id="ARBA00023242"/>
    </source>
</evidence>
<dbReference type="Pfam" id="PF00172">
    <property type="entry name" value="Zn_clus"/>
    <property type="match status" value="1"/>
</dbReference>
<dbReference type="GO" id="GO:0000981">
    <property type="term" value="F:DNA-binding transcription factor activity, RNA polymerase II-specific"/>
    <property type="evidence" value="ECO:0007669"/>
    <property type="project" value="InterPro"/>
</dbReference>
<dbReference type="CDD" id="cd00067">
    <property type="entry name" value="GAL4"/>
    <property type="match status" value="1"/>
</dbReference>
<dbReference type="InterPro" id="IPR007219">
    <property type="entry name" value="XnlR_reg_dom"/>
</dbReference>
<dbReference type="GO" id="GO:0006351">
    <property type="term" value="P:DNA-templated transcription"/>
    <property type="evidence" value="ECO:0007669"/>
    <property type="project" value="InterPro"/>
</dbReference>
<feature type="domain" description="Zn(2)-C6 fungal-type" evidence="4">
    <location>
        <begin position="8"/>
        <end position="39"/>
    </location>
</feature>
<dbReference type="AlphaFoldDB" id="A0A9P4HZV3"/>
<dbReference type="EMBL" id="ML978713">
    <property type="protein sequence ID" value="KAF2090165.1"/>
    <property type="molecule type" value="Genomic_DNA"/>
</dbReference>
<feature type="region of interest" description="Disordered" evidence="3">
    <location>
        <begin position="39"/>
        <end position="85"/>
    </location>
</feature>
<keyword evidence="2" id="KW-0539">Nucleus</keyword>
<accession>A0A9P4HZV3</accession>
<dbReference type="Pfam" id="PF04082">
    <property type="entry name" value="Fungal_trans"/>
    <property type="match status" value="1"/>
</dbReference>
<feature type="non-terminal residue" evidence="5">
    <location>
        <position position="1"/>
    </location>
</feature>
<dbReference type="CDD" id="cd12148">
    <property type="entry name" value="fungal_TF_MHR"/>
    <property type="match status" value="1"/>
</dbReference>
<name>A0A9P4HZV3_9PEZI</name>
<evidence type="ECO:0000259" key="4">
    <source>
        <dbReference type="PROSITE" id="PS50048"/>
    </source>
</evidence>
<reference evidence="5" key="1">
    <citation type="journal article" date="2020" name="Stud. Mycol.">
        <title>101 Dothideomycetes genomes: a test case for predicting lifestyles and emergence of pathogens.</title>
        <authorList>
            <person name="Haridas S."/>
            <person name="Albert R."/>
            <person name="Binder M."/>
            <person name="Bloem J."/>
            <person name="Labutti K."/>
            <person name="Salamov A."/>
            <person name="Andreopoulos B."/>
            <person name="Baker S."/>
            <person name="Barry K."/>
            <person name="Bills G."/>
            <person name="Bluhm B."/>
            <person name="Cannon C."/>
            <person name="Castanera R."/>
            <person name="Culley D."/>
            <person name="Daum C."/>
            <person name="Ezra D."/>
            <person name="Gonzalez J."/>
            <person name="Henrissat B."/>
            <person name="Kuo A."/>
            <person name="Liang C."/>
            <person name="Lipzen A."/>
            <person name="Lutzoni F."/>
            <person name="Magnuson J."/>
            <person name="Mondo S."/>
            <person name="Nolan M."/>
            <person name="Ohm R."/>
            <person name="Pangilinan J."/>
            <person name="Park H.-J."/>
            <person name="Ramirez L."/>
            <person name="Alfaro M."/>
            <person name="Sun H."/>
            <person name="Tritt A."/>
            <person name="Yoshinaga Y."/>
            <person name="Zwiers L.-H."/>
            <person name="Turgeon B."/>
            <person name="Goodwin S."/>
            <person name="Spatafora J."/>
            <person name="Crous P."/>
            <person name="Grigoriev I."/>
        </authorList>
    </citation>
    <scope>NUCLEOTIDE SEQUENCE</scope>
    <source>
        <strain evidence="5">CBS 121410</strain>
    </source>
</reference>
<comment type="caution">
    <text evidence="5">The sequence shown here is derived from an EMBL/GenBank/DDBJ whole genome shotgun (WGS) entry which is preliminary data.</text>
</comment>
<dbReference type="OrthoDB" id="1747771at2759"/>
<dbReference type="GO" id="GO:0003677">
    <property type="term" value="F:DNA binding"/>
    <property type="evidence" value="ECO:0007669"/>
    <property type="project" value="InterPro"/>
</dbReference>
<dbReference type="Proteomes" id="UP000799776">
    <property type="component" value="Unassembled WGS sequence"/>
</dbReference>
<dbReference type="Gene3D" id="4.10.240.10">
    <property type="entry name" value="Zn(2)-C6 fungal-type DNA-binding domain"/>
    <property type="match status" value="1"/>
</dbReference>
<keyword evidence="6" id="KW-1185">Reference proteome</keyword>
<organism evidence="5 6">
    <name type="scientific">Saccharata proteae CBS 121410</name>
    <dbReference type="NCBI Taxonomy" id="1314787"/>
    <lineage>
        <taxon>Eukaryota</taxon>
        <taxon>Fungi</taxon>
        <taxon>Dikarya</taxon>
        <taxon>Ascomycota</taxon>
        <taxon>Pezizomycotina</taxon>
        <taxon>Dothideomycetes</taxon>
        <taxon>Dothideomycetes incertae sedis</taxon>
        <taxon>Botryosphaeriales</taxon>
        <taxon>Saccharataceae</taxon>
        <taxon>Saccharata</taxon>
    </lineage>
</organism>
<dbReference type="InterPro" id="IPR001138">
    <property type="entry name" value="Zn2Cys6_DnaBD"/>
</dbReference>
<dbReference type="InterPro" id="IPR004507">
    <property type="entry name" value="UbiX-like"/>
</dbReference>
<dbReference type="SUPFAM" id="SSF57701">
    <property type="entry name" value="Zn2/Cys6 DNA-binding domain"/>
    <property type="match status" value="1"/>
</dbReference>
<dbReference type="PROSITE" id="PS50048">
    <property type="entry name" value="ZN2_CY6_FUNGAL_2"/>
    <property type="match status" value="1"/>
</dbReference>
<gene>
    <name evidence="5" type="ORF">K490DRAFT_23</name>
</gene>
<dbReference type="GO" id="GO:0016831">
    <property type="term" value="F:carboxy-lyase activity"/>
    <property type="evidence" value="ECO:0007669"/>
    <property type="project" value="TreeGrafter"/>
</dbReference>
<proteinExistence type="predicted"/>
<dbReference type="InterPro" id="IPR036864">
    <property type="entry name" value="Zn2-C6_fun-type_DNA-bd_sf"/>
</dbReference>
<evidence type="ECO:0000313" key="6">
    <source>
        <dbReference type="Proteomes" id="UP000799776"/>
    </source>
</evidence>
<feature type="non-terminal residue" evidence="5">
    <location>
        <position position="563"/>
    </location>
</feature>
<evidence type="ECO:0000313" key="5">
    <source>
        <dbReference type="EMBL" id="KAF2090165.1"/>
    </source>
</evidence>
<protein>
    <recommendedName>
        <fullName evidence="4">Zn(2)-C6 fungal-type domain-containing protein</fullName>
    </recommendedName>
</protein>
<dbReference type="SMART" id="SM00066">
    <property type="entry name" value="GAL4"/>
    <property type="match status" value="1"/>
</dbReference>
<dbReference type="PANTHER" id="PTHR43374:SF1">
    <property type="entry name" value="FLAVIN PRENYLTRANSFERASE PAD1, MITOCHONDRIAL"/>
    <property type="match status" value="1"/>
</dbReference>